<feature type="transmembrane region" description="Helical" evidence="7">
    <location>
        <begin position="163"/>
        <end position="183"/>
    </location>
</feature>
<dbReference type="GO" id="GO:0055085">
    <property type="term" value="P:transmembrane transport"/>
    <property type="evidence" value="ECO:0007669"/>
    <property type="project" value="InterPro"/>
</dbReference>
<comment type="similarity">
    <text evidence="7">Belongs to the binding-protein-dependent transport system permease family.</text>
</comment>
<feature type="transmembrane region" description="Helical" evidence="7">
    <location>
        <begin position="308"/>
        <end position="328"/>
    </location>
</feature>
<sequence>MFAFLVKRILAGSMIIILVSMMVYTLFFYGPQHPGLELCRRDNHGRCGPTSPKLYDYEEKLGYHNAIYTEYGKWAKGLVAERTITIGATEYKCPAPCLGLSYRDRTLVTEQFKDKFPVTLSLAVGASFLYLAIGVSVGVLAARRRGTVADKMLVSSTLVFSSIPYYLVALISMLVLTISTSVFPKVEYISPFDNPLQWVSGLLLVWLVLGLFGSTSYTRYSRGSMVEALSEDYVRTAKAKGLPARTVVIKHALRSALVPVVTIFGIDVAFLLSGTVFTEKIFQLEGIGKWGVEATVIKDLPVVQATSLMLAVCVVVGNILVDIVYSFLDPRVRLA</sequence>
<dbReference type="Pfam" id="PF19300">
    <property type="entry name" value="BPD_transp_1_N"/>
    <property type="match status" value="1"/>
</dbReference>
<organism evidence="9 10">
    <name type="scientific">Nocardioides humilatus</name>
    <dbReference type="NCBI Taxonomy" id="2607660"/>
    <lineage>
        <taxon>Bacteria</taxon>
        <taxon>Bacillati</taxon>
        <taxon>Actinomycetota</taxon>
        <taxon>Actinomycetes</taxon>
        <taxon>Propionibacteriales</taxon>
        <taxon>Nocardioidaceae</taxon>
        <taxon>Nocardioides</taxon>
    </lineage>
</organism>
<dbReference type="SUPFAM" id="SSF161098">
    <property type="entry name" value="MetI-like"/>
    <property type="match status" value="1"/>
</dbReference>
<dbReference type="PROSITE" id="PS50928">
    <property type="entry name" value="ABC_TM1"/>
    <property type="match status" value="1"/>
</dbReference>
<dbReference type="Gene3D" id="1.10.3720.10">
    <property type="entry name" value="MetI-like"/>
    <property type="match status" value="1"/>
</dbReference>
<evidence type="ECO:0000256" key="7">
    <source>
        <dbReference type="RuleBase" id="RU363032"/>
    </source>
</evidence>
<evidence type="ECO:0000313" key="9">
    <source>
        <dbReference type="EMBL" id="KAA1415318.1"/>
    </source>
</evidence>
<dbReference type="AlphaFoldDB" id="A0A5B1L586"/>
<feature type="transmembrane region" description="Helical" evidence="7">
    <location>
        <begin position="256"/>
        <end position="277"/>
    </location>
</feature>
<keyword evidence="2 7" id="KW-0813">Transport</keyword>
<feature type="domain" description="ABC transmembrane type-1" evidence="8">
    <location>
        <begin position="116"/>
        <end position="321"/>
    </location>
</feature>
<feature type="transmembrane region" description="Helical" evidence="7">
    <location>
        <begin position="195"/>
        <end position="215"/>
    </location>
</feature>
<keyword evidence="5 7" id="KW-1133">Transmembrane helix</keyword>
<evidence type="ECO:0000256" key="4">
    <source>
        <dbReference type="ARBA" id="ARBA00022692"/>
    </source>
</evidence>
<name>A0A5B1L586_9ACTN</name>
<protein>
    <submittedName>
        <fullName evidence="9">ABC transporter permease</fullName>
    </submittedName>
</protein>
<accession>A0A5B1L586</accession>
<dbReference type="InterPro" id="IPR045621">
    <property type="entry name" value="BPD_transp_1_N"/>
</dbReference>
<evidence type="ECO:0000256" key="3">
    <source>
        <dbReference type="ARBA" id="ARBA00022475"/>
    </source>
</evidence>
<reference evidence="9 10" key="1">
    <citation type="submission" date="2019-09" db="EMBL/GenBank/DDBJ databases">
        <title>Nocardioides panacisoli sp. nov., isolated from the soil of a ginseng field.</title>
        <authorList>
            <person name="Cho C."/>
        </authorList>
    </citation>
    <scope>NUCLEOTIDE SEQUENCE [LARGE SCALE GENOMIC DNA]</scope>
    <source>
        <strain evidence="9 10">BN130099</strain>
    </source>
</reference>
<feature type="transmembrane region" description="Helical" evidence="7">
    <location>
        <begin position="9"/>
        <end position="29"/>
    </location>
</feature>
<evidence type="ECO:0000256" key="6">
    <source>
        <dbReference type="ARBA" id="ARBA00023136"/>
    </source>
</evidence>
<evidence type="ECO:0000256" key="1">
    <source>
        <dbReference type="ARBA" id="ARBA00004651"/>
    </source>
</evidence>
<proteinExistence type="inferred from homology"/>
<keyword evidence="3" id="KW-1003">Cell membrane</keyword>
<evidence type="ECO:0000256" key="5">
    <source>
        <dbReference type="ARBA" id="ARBA00022989"/>
    </source>
</evidence>
<dbReference type="EMBL" id="VUJV01000010">
    <property type="protein sequence ID" value="KAA1415318.1"/>
    <property type="molecule type" value="Genomic_DNA"/>
</dbReference>
<dbReference type="InterPro" id="IPR035906">
    <property type="entry name" value="MetI-like_sf"/>
</dbReference>
<feature type="transmembrane region" description="Helical" evidence="7">
    <location>
        <begin position="120"/>
        <end position="142"/>
    </location>
</feature>
<comment type="caution">
    <text evidence="9">The sequence shown here is derived from an EMBL/GenBank/DDBJ whole genome shotgun (WGS) entry which is preliminary data.</text>
</comment>
<dbReference type="Pfam" id="PF00528">
    <property type="entry name" value="BPD_transp_1"/>
    <property type="match status" value="1"/>
</dbReference>
<reference evidence="9 10" key="2">
    <citation type="submission" date="2019-09" db="EMBL/GenBank/DDBJ databases">
        <authorList>
            <person name="Jin C."/>
        </authorList>
    </citation>
    <scope>NUCLEOTIDE SEQUENCE [LARGE SCALE GENOMIC DNA]</scope>
    <source>
        <strain evidence="9 10">BN130099</strain>
    </source>
</reference>
<gene>
    <name evidence="9" type="ORF">F0U44_21770</name>
</gene>
<comment type="subcellular location">
    <subcellularLocation>
        <location evidence="1 7">Cell membrane</location>
        <topology evidence="1 7">Multi-pass membrane protein</topology>
    </subcellularLocation>
</comment>
<dbReference type="PANTHER" id="PTHR30465:SF0">
    <property type="entry name" value="OLIGOPEPTIDE TRANSPORT SYSTEM PERMEASE PROTEIN APPB"/>
    <property type="match status" value="1"/>
</dbReference>
<dbReference type="CDD" id="cd06261">
    <property type="entry name" value="TM_PBP2"/>
    <property type="match status" value="1"/>
</dbReference>
<dbReference type="GO" id="GO:0005886">
    <property type="term" value="C:plasma membrane"/>
    <property type="evidence" value="ECO:0007669"/>
    <property type="project" value="UniProtKB-SubCell"/>
</dbReference>
<evidence type="ECO:0000313" key="10">
    <source>
        <dbReference type="Proteomes" id="UP000325003"/>
    </source>
</evidence>
<keyword evidence="10" id="KW-1185">Reference proteome</keyword>
<evidence type="ECO:0000259" key="8">
    <source>
        <dbReference type="PROSITE" id="PS50928"/>
    </source>
</evidence>
<dbReference type="InterPro" id="IPR000515">
    <property type="entry name" value="MetI-like"/>
</dbReference>
<dbReference type="RefSeq" id="WP_149730496.1">
    <property type="nucleotide sequence ID" value="NZ_VUJV01000010.1"/>
</dbReference>
<dbReference type="Proteomes" id="UP000325003">
    <property type="component" value="Unassembled WGS sequence"/>
</dbReference>
<keyword evidence="4 7" id="KW-0812">Transmembrane</keyword>
<keyword evidence="6 7" id="KW-0472">Membrane</keyword>
<evidence type="ECO:0000256" key="2">
    <source>
        <dbReference type="ARBA" id="ARBA00022448"/>
    </source>
</evidence>
<dbReference type="PANTHER" id="PTHR30465">
    <property type="entry name" value="INNER MEMBRANE ABC TRANSPORTER"/>
    <property type="match status" value="1"/>
</dbReference>